<dbReference type="InterPro" id="IPR031303">
    <property type="entry name" value="C5_meth_CS"/>
</dbReference>
<keyword evidence="2 7" id="KW-0489">Methyltransferase</keyword>
<gene>
    <name evidence="7" type="primary">dcm</name>
    <name evidence="7" type="ORF">GCM10010387_15800</name>
</gene>
<reference evidence="7" key="1">
    <citation type="journal article" date="2014" name="Int. J. Syst. Evol. Microbiol.">
        <title>Complete genome sequence of Corynebacterium casei LMG S-19264T (=DSM 44701T), isolated from a smear-ripened cheese.</title>
        <authorList>
            <consortium name="US DOE Joint Genome Institute (JGI-PGF)"/>
            <person name="Walter F."/>
            <person name="Albersmeier A."/>
            <person name="Kalinowski J."/>
            <person name="Ruckert C."/>
        </authorList>
    </citation>
    <scope>NUCLEOTIDE SEQUENCE</scope>
    <source>
        <strain evidence="7">JCM 4988</strain>
    </source>
</reference>
<dbReference type="GO" id="GO:0003886">
    <property type="term" value="F:DNA (cytosine-5-)-methyltransferase activity"/>
    <property type="evidence" value="ECO:0007669"/>
    <property type="project" value="UniProtKB-EC"/>
</dbReference>
<evidence type="ECO:0000313" key="8">
    <source>
        <dbReference type="Proteomes" id="UP000630936"/>
    </source>
</evidence>
<dbReference type="PROSITE" id="PS00095">
    <property type="entry name" value="C5_MTASE_2"/>
    <property type="match status" value="1"/>
</dbReference>
<evidence type="ECO:0000256" key="2">
    <source>
        <dbReference type="ARBA" id="ARBA00022603"/>
    </source>
</evidence>
<dbReference type="Gene3D" id="3.40.50.150">
    <property type="entry name" value="Vaccinia Virus protein VP39"/>
    <property type="match status" value="1"/>
</dbReference>
<evidence type="ECO:0000256" key="5">
    <source>
        <dbReference type="ARBA" id="ARBA00022747"/>
    </source>
</evidence>
<dbReference type="PANTHER" id="PTHR46098">
    <property type="entry name" value="TRNA (CYTOSINE(38)-C(5))-METHYLTRANSFERASE"/>
    <property type="match status" value="1"/>
</dbReference>
<dbReference type="GO" id="GO:0009307">
    <property type="term" value="P:DNA restriction-modification system"/>
    <property type="evidence" value="ECO:0007669"/>
    <property type="project" value="UniProtKB-KW"/>
</dbReference>
<comment type="caution">
    <text evidence="7">The sequence shown here is derived from an EMBL/GenBank/DDBJ whole genome shotgun (WGS) entry which is preliminary data.</text>
</comment>
<dbReference type="PANTHER" id="PTHR46098:SF1">
    <property type="entry name" value="TRNA (CYTOSINE(38)-C(5))-METHYLTRANSFERASE"/>
    <property type="match status" value="1"/>
</dbReference>
<dbReference type="InterPro" id="IPR050750">
    <property type="entry name" value="C5-MTase"/>
</dbReference>
<evidence type="ECO:0000256" key="4">
    <source>
        <dbReference type="ARBA" id="ARBA00022691"/>
    </source>
</evidence>
<dbReference type="GO" id="GO:0032259">
    <property type="term" value="P:methylation"/>
    <property type="evidence" value="ECO:0007669"/>
    <property type="project" value="UniProtKB-KW"/>
</dbReference>
<organism evidence="7 8">
    <name type="scientific">Streptomyces inusitatus</name>
    <dbReference type="NCBI Taxonomy" id="68221"/>
    <lineage>
        <taxon>Bacteria</taxon>
        <taxon>Bacillati</taxon>
        <taxon>Actinomycetota</taxon>
        <taxon>Actinomycetes</taxon>
        <taxon>Kitasatosporales</taxon>
        <taxon>Streptomycetaceae</taxon>
        <taxon>Streptomyces</taxon>
    </lineage>
</organism>
<keyword evidence="3" id="KW-0808">Transferase</keyword>
<evidence type="ECO:0000256" key="1">
    <source>
        <dbReference type="ARBA" id="ARBA00011975"/>
    </source>
</evidence>
<reference evidence="7" key="2">
    <citation type="submission" date="2020-09" db="EMBL/GenBank/DDBJ databases">
        <authorList>
            <person name="Sun Q."/>
            <person name="Ohkuma M."/>
        </authorList>
    </citation>
    <scope>NUCLEOTIDE SEQUENCE</scope>
    <source>
        <strain evidence="7">JCM 4988</strain>
    </source>
</reference>
<accession>A0A918PWL4</accession>
<keyword evidence="5" id="KW-0680">Restriction system</keyword>
<feature type="region of interest" description="Disordered" evidence="6">
    <location>
        <begin position="1"/>
        <end position="23"/>
    </location>
</feature>
<keyword evidence="4" id="KW-0949">S-adenosyl-L-methionine</keyword>
<dbReference type="InterPro" id="IPR001525">
    <property type="entry name" value="C5_MeTfrase"/>
</dbReference>
<evidence type="ECO:0000313" key="7">
    <source>
        <dbReference type="EMBL" id="GGZ23461.1"/>
    </source>
</evidence>
<dbReference type="SUPFAM" id="SSF53335">
    <property type="entry name" value="S-adenosyl-L-methionine-dependent methyltransferases"/>
    <property type="match status" value="1"/>
</dbReference>
<protein>
    <recommendedName>
        <fullName evidence="1">DNA (cytosine-5-)-methyltransferase</fullName>
        <ecNumber evidence="1">2.1.1.37</ecNumber>
    </recommendedName>
</protein>
<dbReference type="Pfam" id="PF00145">
    <property type="entry name" value="DNA_methylase"/>
    <property type="match status" value="1"/>
</dbReference>
<dbReference type="Proteomes" id="UP000630936">
    <property type="component" value="Unassembled WGS sequence"/>
</dbReference>
<evidence type="ECO:0000256" key="6">
    <source>
        <dbReference type="SAM" id="MobiDB-lite"/>
    </source>
</evidence>
<keyword evidence="8" id="KW-1185">Reference proteome</keyword>
<dbReference type="AlphaFoldDB" id="A0A918PWL4"/>
<dbReference type="InterPro" id="IPR029063">
    <property type="entry name" value="SAM-dependent_MTases_sf"/>
</dbReference>
<sequence length="611" mass="67645">MPPGRMGEGGNPAHPAATDSLTRSPPLPYIDSTTIAWAAGSASTYKHDGSELTVMSWFCGAGGDTQGADAVPNVRVTRAANHWDVALATHAWNNPLCEVWKGDIRRAPVEKWPVCDIFWASPECPKWSAARGVKRDFDKTLQGQIDFDEPEFKTDKERRAAEERSRALMEEVPMYLRGVIARGGLVKAGVVENVIDCRDWDDWDRWMAEFDKMGYETKVCAINSMHVDPRSLDHIPQSRDRLYVAYWHRSLGRTPQWDKWILRPEAFCFNCDEKVEAIQVFRKPGKDMGRYRQSYDYRCPRKSCRAIVEPMVLPAAAAIDWSLPGTPIGDRPKTDDCPEGLAPATIARTRAGFAQYWGWGAEAADDDQGSLFGGLDDTPQFTQAGPLLVPTGGTWRDKAVTLDRPMSTRTTVETDGIVIPPILVPCEGRDGKKPMSVDDPLRTQTARLETALAYLPPFVIPMRGGGDKEKARHISSPLHTVSAGGNHHGLVTAPDHLLVPYYGNGQARPVSHPIGALPTRDRYALVAGAREFSIDEVLFRMLQPHEIKRAMAFRAGYKVMGSKRHQVRQLGNAVTPGVAENLYCALYEAITGEELPRFAEGRGPLSLTMAA</sequence>
<dbReference type="EMBL" id="BMWG01000003">
    <property type="protein sequence ID" value="GGZ23461.1"/>
    <property type="molecule type" value="Genomic_DNA"/>
</dbReference>
<feature type="compositionally biased region" description="Gly residues" evidence="6">
    <location>
        <begin position="1"/>
        <end position="10"/>
    </location>
</feature>
<evidence type="ECO:0000256" key="3">
    <source>
        <dbReference type="ARBA" id="ARBA00022679"/>
    </source>
</evidence>
<dbReference type="Gene3D" id="3.90.120.10">
    <property type="entry name" value="DNA Methylase, subunit A, domain 2"/>
    <property type="match status" value="1"/>
</dbReference>
<proteinExistence type="predicted"/>
<name>A0A918PWL4_9ACTN</name>
<dbReference type="EC" id="2.1.1.37" evidence="1"/>